<sequence>MQKIVHFRPLYTRQLHKAFTLIELMIVIAIIAILATIAIPSYNSYTQKAALSELLRASASYKSDVELCIYNSNGLDNCSGGTNGIQANKTSGNETKYLNSITVTKGIITVTGKGSLEGYSYTLTPKFANNTISWSSSCSGKDTSLFPAGFCNTASAASND</sequence>
<dbReference type="RefSeq" id="WP_188156477.1">
    <property type="nucleotide sequence ID" value="NZ_CP061280.1"/>
</dbReference>
<protein>
    <submittedName>
        <fullName evidence="4">Prepilin peptidase-dependent pilin</fullName>
    </submittedName>
</protein>
<dbReference type="GO" id="GO:0043107">
    <property type="term" value="P:type IV pilus-dependent motility"/>
    <property type="evidence" value="ECO:0007669"/>
    <property type="project" value="TreeGrafter"/>
</dbReference>
<dbReference type="EMBL" id="CP061280">
    <property type="protein sequence ID" value="QNS14848.1"/>
    <property type="molecule type" value="Genomic_DNA"/>
</dbReference>
<dbReference type="AlphaFoldDB" id="A0A7H1C1J3"/>
<evidence type="ECO:0000256" key="3">
    <source>
        <dbReference type="SAM" id="Phobius"/>
    </source>
</evidence>
<reference evidence="4 5" key="1">
    <citation type="submission" date="2020-09" db="EMBL/GenBank/DDBJ databases">
        <title>Mannheimia bovis sp.nov., isolated from a cow.</title>
        <authorList>
            <person name="Li F."/>
        </authorList>
    </citation>
    <scope>NUCLEOTIDE SEQUENCE [LARGE SCALE GENOMIC DNA]</scope>
    <source>
        <strain evidence="4 5">ZY190616</strain>
    </source>
</reference>
<proteinExistence type="inferred from homology"/>
<dbReference type="PANTHER" id="PTHR30093">
    <property type="entry name" value="GENERAL SECRETION PATHWAY PROTEIN G"/>
    <property type="match status" value="1"/>
</dbReference>
<feature type="transmembrane region" description="Helical" evidence="3">
    <location>
        <begin position="21"/>
        <end position="42"/>
    </location>
</feature>
<dbReference type="InterPro" id="IPR012902">
    <property type="entry name" value="N_methyl_site"/>
</dbReference>
<dbReference type="SUPFAM" id="SSF54523">
    <property type="entry name" value="Pili subunits"/>
    <property type="match status" value="1"/>
</dbReference>
<dbReference type="InterPro" id="IPR001082">
    <property type="entry name" value="Pilin"/>
</dbReference>
<dbReference type="InterPro" id="IPR045584">
    <property type="entry name" value="Pilin-like"/>
</dbReference>
<evidence type="ECO:0000256" key="1">
    <source>
        <dbReference type="ARBA" id="ARBA00005233"/>
    </source>
</evidence>
<dbReference type="Proteomes" id="UP000576260">
    <property type="component" value="Chromosome"/>
</dbReference>
<keyword evidence="2" id="KW-0488">Methylation</keyword>
<dbReference type="Gene3D" id="3.30.700.10">
    <property type="entry name" value="Glycoprotein, Type 4 Pilin"/>
    <property type="match status" value="1"/>
</dbReference>
<dbReference type="GO" id="GO:0044096">
    <property type="term" value="C:type IV pilus"/>
    <property type="evidence" value="ECO:0007669"/>
    <property type="project" value="TreeGrafter"/>
</dbReference>
<dbReference type="GO" id="GO:0007155">
    <property type="term" value="P:cell adhesion"/>
    <property type="evidence" value="ECO:0007669"/>
    <property type="project" value="InterPro"/>
</dbReference>
<comment type="similarity">
    <text evidence="1">Belongs to the N-Me-Phe pilin family.</text>
</comment>
<dbReference type="PANTHER" id="PTHR30093:SF34">
    <property type="entry name" value="PREPILIN PEPTIDASE-DEPENDENT PROTEIN D"/>
    <property type="match status" value="1"/>
</dbReference>
<keyword evidence="3" id="KW-0812">Transmembrane</keyword>
<evidence type="ECO:0000313" key="4">
    <source>
        <dbReference type="EMBL" id="QNS14848.1"/>
    </source>
</evidence>
<dbReference type="NCBIfam" id="TIGR02532">
    <property type="entry name" value="IV_pilin_GFxxxE"/>
    <property type="match status" value="1"/>
</dbReference>
<dbReference type="Pfam" id="PF00114">
    <property type="entry name" value="Pilin"/>
    <property type="match status" value="1"/>
</dbReference>
<dbReference type="NCBIfam" id="NF007862">
    <property type="entry name" value="PRK10574.1"/>
    <property type="match status" value="1"/>
</dbReference>
<evidence type="ECO:0000313" key="5">
    <source>
        <dbReference type="Proteomes" id="UP000576260"/>
    </source>
</evidence>
<dbReference type="Pfam" id="PF07963">
    <property type="entry name" value="N_methyl"/>
    <property type="match status" value="1"/>
</dbReference>
<organism evidence="4 5">
    <name type="scientific">Mannheimia bovis</name>
    <dbReference type="NCBI Taxonomy" id="2770636"/>
    <lineage>
        <taxon>Bacteria</taxon>
        <taxon>Pseudomonadati</taxon>
        <taxon>Pseudomonadota</taxon>
        <taxon>Gammaproteobacteria</taxon>
        <taxon>Pasteurellales</taxon>
        <taxon>Pasteurellaceae</taxon>
        <taxon>Mannheimia</taxon>
    </lineage>
</organism>
<name>A0A7H1C1J3_9PAST</name>
<dbReference type="KEGG" id="mbos:ICJ55_08880"/>
<evidence type="ECO:0000256" key="2">
    <source>
        <dbReference type="ARBA" id="ARBA00022481"/>
    </source>
</evidence>
<keyword evidence="3" id="KW-0472">Membrane</keyword>
<accession>A0A7H1C1J3</accession>
<keyword evidence="5" id="KW-1185">Reference proteome</keyword>
<gene>
    <name evidence="4" type="primary">ppdD</name>
    <name evidence="4" type="ORF">ICJ55_08880</name>
</gene>
<keyword evidence="3" id="KW-1133">Transmembrane helix</keyword>